<organism evidence="3 4">
    <name type="scientific">Parascaris equorum</name>
    <name type="common">Equine roundworm</name>
    <dbReference type="NCBI Taxonomy" id="6256"/>
    <lineage>
        <taxon>Eukaryota</taxon>
        <taxon>Metazoa</taxon>
        <taxon>Ecdysozoa</taxon>
        <taxon>Nematoda</taxon>
        <taxon>Chromadorea</taxon>
        <taxon>Rhabditida</taxon>
        <taxon>Spirurina</taxon>
        <taxon>Ascaridomorpha</taxon>
        <taxon>Ascaridoidea</taxon>
        <taxon>Ascarididae</taxon>
        <taxon>Parascaris</taxon>
    </lineage>
</organism>
<dbReference type="InterPro" id="IPR056750">
    <property type="entry name" value="RRM_ESF1"/>
</dbReference>
<keyword evidence="1" id="KW-0812">Transmembrane</keyword>
<keyword evidence="1" id="KW-0472">Membrane</keyword>
<evidence type="ECO:0000259" key="2">
    <source>
        <dbReference type="Pfam" id="PF25121"/>
    </source>
</evidence>
<dbReference type="GO" id="GO:0006364">
    <property type="term" value="P:rRNA processing"/>
    <property type="evidence" value="ECO:0007669"/>
    <property type="project" value="InterPro"/>
</dbReference>
<dbReference type="WBParaSite" id="PEQ_0000794801-mRNA-1">
    <property type="protein sequence ID" value="PEQ_0000794801-mRNA-1"/>
    <property type="gene ID" value="PEQ_0000794801"/>
</dbReference>
<feature type="transmembrane region" description="Helical" evidence="1">
    <location>
        <begin position="12"/>
        <end position="31"/>
    </location>
</feature>
<feature type="domain" description="ESF1 RRM" evidence="2">
    <location>
        <begin position="22"/>
        <end position="125"/>
    </location>
</feature>
<keyword evidence="3" id="KW-1185">Reference proteome</keyword>
<accession>A0A914RSY5</accession>
<protein>
    <recommendedName>
        <fullName evidence="2">ESF1 RRM domain-containing protein</fullName>
    </recommendedName>
</protein>
<dbReference type="InterPro" id="IPR039754">
    <property type="entry name" value="Esf1"/>
</dbReference>
<sequence length="131" mass="14982">MYTMSGRHFNIASAVVCRLCLAAILSVTIYLSDFGKERLEEEEQLGPRIPQMSDCIDDVDELDKNTREALRAYQLDRMRYYYAIIECDHAQTAAAIYDQCDGVEFESSSVRMDLRFVPDGTTFEVSVFGRI</sequence>
<dbReference type="Proteomes" id="UP000887564">
    <property type="component" value="Unplaced"/>
</dbReference>
<evidence type="ECO:0000256" key="1">
    <source>
        <dbReference type="SAM" id="Phobius"/>
    </source>
</evidence>
<evidence type="ECO:0000313" key="3">
    <source>
        <dbReference type="Proteomes" id="UP000887564"/>
    </source>
</evidence>
<dbReference type="PANTHER" id="PTHR12202">
    <property type="entry name" value="ESF1 HOMOLOG"/>
    <property type="match status" value="1"/>
</dbReference>
<evidence type="ECO:0000313" key="4">
    <source>
        <dbReference type="WBParaSite" id="PEQ_0000794801-mRNA-1"/>
    </source>
</evidence>
<proteinExistence type="predicted"/>
<dbReference type="GO" id="GO:0003723">
    <property type="term" value="F:RNA binding"/>
    <property type="evidence" value="ECO:0007669"/>
    <property type="project" value="TreeGrafter"/>
</dbReference>
<keyword evidence="1" id="KW-1133">Transmembrane helix</keyword>
<dbReference type="AlphaFoldDB" id="A0A914RSY5"/>
<dbReference type="PANTHER" id="PTHR12202:SF0">
    <property type="entry name" value="ESF1 HOMOLOG"/>
    <property type="match status" value="1"/>
</dbReference>
<dbReference type="Pfam" id="PF25121">
    <property type="entry name" value="RRM_ESF1"/>
    <property type="match status" value="1"/>
</dbReference>
<name>A0A914RSY5_PAREQ</name>
<reference evidence="4" key="1">
    <citation type="submission" date="2022-11" db="UniProtKB">
        <authorList>
            <consortium name="WormBaseParasite"/>
        </authorList>
    </citation>
    <scope>IDENTIFICATION</scope>
</reference>